<feature type="region of interest" description="Disordered" evidence="1">
    <location>
        <begin position="85"/>
        <end position="106"/>
    </location>
</feature>
<reference evidence="2 3" key="1">
    <citation type="submission" date="2019-11" db="EMBL/GenBank/DDBJ databases">
        <title>Whole genome sequence of Oryza granulata.</title>
        <authorList>
            <person name="Li W."/>
        </authorList>
    </citation>
    <scope>NUCLEOTIDE SEQUENCE [LARGE SCALE GENOMIC DNA]</scope>
    <source>
        <strain evidence="3">cv. Menghai</strain>
        <tissue evidence="2">Leaf</tissue>
    </source>
</reference>
<organism evidence="2 3">
    <name type="scientific">Oryza meyeriana var. granulata</name>
    <dbReference type="NCBI Taxonomy" id="110450"/>
    <lineage>
        <taxon>Eukaryota</taxon>
        <taxon>Viridiplantae</taxon>
        <taxon>Streptophyta</taxon>
        <taxon>Embryophyta</taxon>
        <taxon>Tracheophyta</taxon>
        <taxon>Spermatophyta</taxon>
        <taxon>Magnoliopsida</taxon>
        <taxon>Liliopsida</taxon>
        <taxon>Poales</taxon>
        <taxon>Poaceae</taxon>
        <taxon>BOP clade</taxon>
        <taxon>Oryzoideae</taxon>
        <taxon>Oryzeae</taxon>
        <taxon>Oryzinae</taxon>
        <taxon>Oryza</taxon>
        <taxon>Oryza meyeriana</taxon>
    </lineage>
</organism>
<feature type="non-terminal residue" evidence="2">
    <location>
        <position position="1"/>
    </location>
</feature>
<accession>A0A6G1D8F7</accession>
<dbReference type="EMBL" id="SPHZ02000007">
    <property type="protein sequence ID" value="KAF0908697.1"/>
    <property type="molecule type" value="Genomic_DNA"/>
</dbReference>
<evidence type="ECO:0000313" key="3">
    <source>
        <dbReference type="Proteomes" id="UP000479710"/>
    </source>
</evidence>
<proteinExistence type="predicted"/>
<keyword evidence="3" id="KW-1185">Reference proteome</keyword>
<dbReference type="AlphaFoldDB" id="A0A6G1D8F7"/>
<dbReference type="Proteomes" id="UP000479710">
    <property type="component" value="Unassembled WGS sequence"/>
</dbReference>
<gene>
    <name evidence="2" type="ORF">E2562_027931</name>
</gene>
<sequence>RSPPASSSFPLPKVCWSESLCRRCPCFLCCRTAVARVVAVLASSDDPSPKHLATSIAVVLGGSSLDQSNCKAVYQEIGIVIPKSGHLPPPSISPPLLQLSRSYPSP</sequence>
<feature type="compositionally biased region" description="Low complexity" evidence="1">
    <location>
        <begin position="94"/>
        <end position="106"/>
    </location>
</feature>
<name>A0A6G1D8F7_9ORYZ</name>
<protein>
    <submittedName>
        <fullName evidence="2">Uncharacterized protein</fullName>
    </submittedName>
</protein>
<evidence type="ECO:0000313" key="2">
    <source>
        <dbReference type="EMBL" id="KAF0908697.1"/>
    </source>
</evidence>
<evidence type="ECO:0000256" key="1">
    <source>
        <dbReference type="SAM" id="MobiDB-lite"/>
    </source>
</evidence>
<comment type="caution">
    <text evidence="2">The sequence shown here is derived from an EMBL/GenBank/DDBJ whole genome shotgun (WGS) entry which is preliminary data.</text>
</comment>